<dbReference type="OrthoDB" id="5103at2759"/>
<dbReference type="Proteomes" id="UP000355283">
    <property type="component" value="Unassembled WGS sequence"/>
</dbReference>
<dbReference type="UniPathway" id="UPA00199"/>
<evidence type="ECO:0000256" key="4">
    <source>
        <dbReference type="ARBA" id="ARBA00022989"/>
    </source>
</evidence>
<dbReference type="GO" id="GO:0006631">
    <property type="term" value="P:fatty acid metabolic process"/>
    <property type="evidence" value="ECO:0007669"/>
    <property type="project" value="UniProtKB-UniPathway"/>
</dbReference>
<evidence type="ECO:0000256" key="3">
    <source>
        <dbReference type="ARBA" id="ARBA00022692"/>
    </source>
</evidence>
<reference evidence="7 8" key="1">
    <citation type="submission" date="2019-01" db="EMBL/GenBank/DDBJ databases">
        <title>Nuclear Genome Assembly of the Microalgal Biofuel strain Nannochloropsis salina CCMP1776.</title>
        <authorList>
            <person name="Hovde B."/>
        </authorList>
    </citation>
    <scope>NUCLEOTIDE SEQUENCE [LARGE SCALE GENOMIC DNA]</scope>
    <source>
        <strain evidence="7 8">CCMP1776</strain>
    </source>
</reference>
<keyword evidence="4" id="KW-1133">Transmembrane helix</keyword>
<evidence type="ECO:0000259" key="6">
    <source>
        <dbReference type="Pfam" id="PF10520"/>
    </source>
</evidence>
<dbReference type="AlphaFoldDB" id="A0A4D9DHI6"/>
<dbReference type="PANTHER" id="PTHR48140">
    <property type="entry name" value="FATTY ACID DESATURASE 4, CHLOROPLASTIC-RELATED"/>
    <property type="match status" value="1"/>
</dbReference>
<evidence type="ECO:0000256" key="2">
    <source>
        <dbReference type="ARBA" id="ARBA00007620"/>
    </source>
</evidence>
<proteinExistence type="inferred from homology"/>
<evidence type="ECO:0000256" key="1">
    <source>
        <dbReference type="ARBA" id="ARBA00004141"/>
    </source>
</evidence>
<evidence type="ECO:0000313" key="8">
    <source>
        <dbReference type="Proteomes" id="UP000355283"/>
    </source>
</evidence>
<protein>
    <recommendedName>
        <fullName evidence="6">Lipid desaturase domain-containing protein</fullName>
    </recommendedName>
</protein>
<comment type="caution">
    <text evidence="7">The sequence shown here is derived from an EMBL/GenBank/DDBJ whole genome shotgun (WGS) entry which is preliminary data.</text>
</comment>
<dbReference type="GO" id="GO:0016020">
    <property type="term" value="C:membrane"/>
    <property type="evidence" value="ECO:0007669"/>
    <property type="project" value="UniProtKB-SubCell"/>
</dbReference>
<evidence type="ECO:0000313" key="7">
    <source>
        <dbReference type="EMBL" id="TFJ88328.1"/>
    </source>
</evidence>
<keyword evidence="5" id="KW-0472">Membrane</keyword>
<dbReference type="InterPro" id="IPR019547">
    <property type="entry name" value="Lipid_desat"/>
</dbReference>
<keyword evidence="3" id="KW-0812">Transmembrane</keyword>
<dbReference type="EMBL" id="SDOX01000002">
    <property type="protein sequence ID" value="TFJ88328.1"/>
    <property type="molecule type" value="Genomic_DNA"/>
</dbReference>
<feature type="domain" description="Lipid desaturase" evidence="6">
    <location>
        <begin position="59"/>
        <end position="225"/>
    </location>
</feature>
<name>A0A4D9DHI6_9STRA</name>
<accession>A0A4D9DHI6</accession>
<keyword evidence="8" id="KW-1185">Reference proteome</keyword>
<evidence type="ECO:0000256" key="5">
    <source>
        <dbReference type="ARBA" id="ARBA00023136"/>
    </source>
</evidence>
<dbReference type="Pfam" id="PF10520">
    <property type="entry name" value="Lipid_desat"/>
    <property type="match status" value="1"/>
</dbReference>
<sequence length="254" mass="28079">MVADGDVLESSWIHRSYVATHYLVTLAAMQQVASTYAGSGGVTPGDLTLLAATTAFSVIFSDFFSGIFHWSVDNYGNGKTPVLGTVIEAFQGHHDAPWTITYRQFSNNVHKITKITIPAMLAIVALHPSSPLVTLSATLFFNLQVLSQEFHKFSHLSKPPAWAVRLQDLGLIISRKEHGQHHSSPFDSNYCILTGTCNRMLDESGFFRFLEKAVYDVTGVMPNCWKQGSSEFRAEMLVGRRGGADTDMVNEKMD</sequence>
<gene>
    <name evidence="7" type="ORF">NSK_000677</name>
</gene>
<comment type="similarity">
    <text evidence="2">Belongs to the fatty acid desaturase CarF family.</text>
</comment>
<dbReference type="InterPro" id="IPR052864">
    <property type="entry name" value="Chloroplast_FAD_CarF"/>
</dbReference>
<organism evidence="7 8">
    <name type="scientific">Nannochloropsis salina CCMP1776</name>
    <dbReference type="NCBI Taxonomy" id="1027361"/>
    <lineage>
        <taxon>Eukaryota</taxon>
        <taxon>Sar</taxon>
        <taxon>Stramenopiles</taxon>
        <taxon>Ochrophyta</taxon>
        <taxon>Eustigmatophyceae</taxon>
        <taxon>Eustigmatales</taxon>
        <taxon>Monodopsidaceae</taxon>
        <taxon>Microchloropsis</taxon>
        <taxon>Microchloropsis salina</taxon>
    </lineage>
</organism>
<dbReference type="PANTHER" id="PTHR48140:SF1">
    <property type="entry name" value="FATTY ACID DESATURASE 4, CHLOROPLASTIC-RELATED"/>
    <property type="match status" value="1"/>
</dbReference>
<comment type="subcellular location">
    <subcellularLocation>
        <location evidence="1">Membrane</location>
        <topology evidence="1">Multi-pass membrane protein</topology>
    </subcellularLocation>
</comment>